<comment type="caution">
    <text evidence="14">The sequence shown here is derived from an EMBL/GenBank/DDBJ whole genome shotgun (WGS) entry which is preliminary data.</text>
</comment>
<dbReference type="PANTHER" id="PTHR24399">
    <property type="entry name" value="ZINC FINGER AND BTB DOMAIN-CONTAINING"/>
    <property type="match status" value="1"/>
</dbReference>
<feature type="domain" description="C2H2-type" evidence="13">
    <location>
        <begin position="283"/>
        <end position="310"/>
    </location>
</feature>
<feature type="region of interest" description="Disordered" evidence="12">
    <location>
        <begin position="1"/>
        <end position="29"/>
    </location>
</feature>
<name>A0ABC9WI37_GRUJA</name>
<dbReference type="FunFam" id="3.30.160.60:FF:002343">
    <property type="entry name" value="Zinc finger protein 33A"/>
    <property type="match status" value="1"/>
</dbReference>
<accession>A0ABC9WI37</accession>
<feature type="compositionally biased region" description="Basic and acidic residues" evidence="12">
    <location>
        <begin position="104"/>
        <end position="113"/>
    </location>
</feature>
<dbReference type="InterPro" id="IPR036236">
    <property type="entry name" value="Znf_C2H2_sf"/>
</dbReference>
<dbReference type="InterPro" id="IPR013087">
    <property type="entry name" value="Znf_C2H2_type"/>
</dbReference>
<feature type="domain" description="C2H2-type" evidence="13">
    <location>
        <begin position="451"/>
        <end position="478"/>
    </location>
</feature>
<keyword evidence="15" id="KW-1185">Reference proteome</keyword>
<organism evidence="14 15">
    <name type="scientific">Grus japonensis</name>
    <name type="common">Japanese crane</name>
    <name type="synonym">Red-crowned crane</name>
    <dbReference type="NCBI Taxonomy" id="30415"/>
    <lineage>
        <taxon>Eukaryota</taxon>
        <taxon>Metazoa</taxon>
        <taxon>Chordata</taxon>
        <taxon>Craniata</taxon>
        <taxon>Vertebrata</taxon>
        <taxon>Euteleostomi</taxon>
        <taxon>Archelosauria</taxon>
        <taxon>Archosauria</taxon>
        <taxon>Dinosauria</taxon>
        <taxon>Saurischia</taxon>
        <taxon>Theropoda</taxon>
        <taxon>Coelurosauria</taxon>
        <taxon>Aves</taxon>
        <taxon>Neognathae</taxon>
        <taxon>Neoaves</taxon>
        <taxon>Gruiformes</taxon>
        <taxon>Gruidae</taxon>
        <taxon>Grus</taxon>
    </lineage>
</organism>
<evidence type="ECO:0000256" key="2">
    <source>
        <dbReference type="ARBA" id="ARBA00006991"/>
    </source>
</evidence>
<dbReference type="SUPFAM" id="SSF57667">
    <property type="entry name" value="beta-beta-alpha zinc fingers"/>
    <property type="match status" value="4"/>
</dbReference>
<dbReference type="EMBL" id="BAAFJT010000002">
    <property type="protein sequence ID" value="GAB0185140.1"/>
    <property type="molecule type" value="Genomic_DNA"/>
</dbReference>
<dbReference type="GO" id="GO:0008270">
    <property type="term" value="F:zinc ion binding"/>
    <property type="evidence" value="ECO:0007669"/>
    <property type="project" value="UniProtKB-KW"/>
</dbReference>
<evidence type="ECO:0000256" key="5">
    <source>
        <dbReference type="ARBA" id="ARBA00022771"/>
    </source>
</evidence>
<comment type="subcellular location">
    <subcellularLocation>
        <location evidence="1">Nucleus</location>
    </subcellularLocation>
</comment>
<keyword evidence="5 11" id="KW-0863">Zinc-finger</keyword>
<dbReference type="PROSITE" id="PS00028">
    <property type="entry name" value="ZINC_FINGER_C2H2_1"/>
    <property type="match status" value="7"/>
</dbReference>
<evidence type="ECO:0000256" key="4">
    <source>
        <dbReference type="ARBA" id="ARBA00022737"/>
    </source>
</evidence>
<evidence type="ECO:0000256" key="11">
    <source>
        <dbReference type="PROSITE-ProRule" id="PRU00042"/>
    </source>
</evidence>
<comment type="similarity">
    <text evidence="2">Belongs to the krueppel C2H2-type zinc-finger protein family.</text>
</comment>
<evidence type="ECO:0000256" key="1">
    <source>
        <dbReference type="ARBA" id="ARBA00004123"/>
    </source>
</evidence>
<evidence type="ECO:0000256" key="12">
    <source>
        <dbReference type="SAM" id="MobiDB-lite"/>
    </source>
</evidence>
<dbReference type="GO" id="GO:0003677">
    <property type="term" value="F:DNA binding"/>
    <property type="evidence" value="ECO:0007669"/>
    <property type="project" value="UniProtKB-KW"/>
</dbReference>
<keyword evidence="9" id="KW-0804">Transcription</keyword>
<evidence type="ECO:0000256" key="7">
    <source>
        <dbReference type="ARBA" id="ARBA00023015"/>
    </source>
</evidence>
<keyword evidence="8" id="KW-0238">DNA-binding</keyword>
<evidence type="ECO:0000256" key="8">
    <source>
        <dbReference type="ARBA" id="ARBA00023125"/>
    </source>
</evidence>
<feature type="domain" description="C2H2-type" evidence="13">
    <location>
        <begin position="311"/>
        <end position="338"/>
    </location>
</feature>
<keyword evidence="4" id="KW-0677">Repeat</keyword>
<dbReference type="Pfam" id="PF13894">
    <property type="entry name" value="zf-C2H2_4"/>
    <property type="match status" value="1"/>
</dbReference>
<feature type="domain" description="C2H2-type" evidence="13">
    <location>
        <begin position="367"/>
        <end position="394"/>
    </location>
</feature>
<keyword evidence="6" id="KW-0862">Zinc</keyword>
<reference evidence="14 15" key="1">
    <citation type="submission" date="2024-06" db="EMBL/GenBank/DDBJ databases">
        <title>The draft genome of Grus japonensis, version 3.</title>
        <authorList>
            <person name="Nabeshima K."/>
            <person name="Suzuki S."/>
            <person name="Onuma M."/>
        </authorList>
    </citation>
    <scope>NUCLEOTIDE SEQUENCE [LARGE SCALE GENOMIC DNA]</scope>
    <source>
        <strain evidence="14 15">451A</strain>
    </source>
</reference>
<dbReference type="FunFam" id="3.30.160.60:FF:000358">
    <property type="entry name" value="zinc finger protein 24"/>
    <property type="match status" value="1"/>
</dbReference>
<dbReference type="PANTHER" id="PTHR24399:SF70">
    <property type="entry name" value="C2H2-TYPE DOMAIN-CONTAINING PROTEIN"/>
    <property type="match status" value="1"/>
</dbReference>
<keyword evidence="7" id="KW-0805">Transcription regulation</keyword>
<feature type="region of interest" description="Disordered" evidence="12">
    <location>
        <begin position="60"/>
        <end position="145"/>
    </location>
</feature>
<evidence type="ECO:0000256" key="9">
    <source>
        <dbReference type="ARBA" id="ARBA00023163"/>
    </source>
</evidence>
<dbReference type="Pfam" id="PF00096">
    <property type="entry name" value="zf-C2H2"/>
    <property type="match status" value="6"/>
</dbReference>
<keyword evidence="10" id="KW-0539">Nucleus</keyword>
<feature type="domain" description="C2H2-type" evidence="13">
    <location>
        <begin position="423"/>
        <end position="450"/>
    </location>
</feature>
<feature type="domain" description="C2H2-type" evidence="13">
    <location>
        <begin position="395"/>
        <end position="422"/>
    </location>
</feature>
<evidence type="ECO:0000256" key="6">
    <source>
        <dbReference type="ARBA" id="ARBA00022833"/>
    </source>
</evidence>
<dbReference type="PROSITE" id="PS50157">
    <property type="entry name" value="ZINC_FINGER_C2H2_2"/>
    <property type="match status" value="7"/>
</dbReference>
<dbReference type="SMART" id="SM00355">
    <property type="entry name" value="ZnF_C2H2"/>
    <property type="match status" value="7"/>
</dbReference>
<dbReference type="FunFam" id="3.30.160.60:FF:001450">
    <property type="entry name" value="zinc finger protein 774"/>
    <property type="match status" value="1"/>
</dbReference>
<dbReference type="AlphaFoldDB" id="A0ABC9WI37"/>
<evidence type="ECO:0000259" key="13">
    <source>
        <dbReference type="PROSITE" id="PS50157"/>
    </source>
</evidence>
<dbReference type="FunFam" id="3.30.160.60:FF:001343">
    <property type="entry name" value="Zinc finger protein 568"/>
    <property type="match status" value="1"/>
</dbReference>
<proteinExistence type="inferred from homology"/>
<dbReference type="GO" id="GO:0005634">
    <property type="term" value="C:nucleus"/>
    <property type="evidence" value="ECO:0007669"/>
    <property type="project" value="UniProtKB-SubCell"/>
</dbReference>
<dbReference type="Gene3D" id="3.30.160.60">
    <property type="entry name" value="Classic Zinc Finger"/>
    <property type="match status" value="7"/>
</dbReference>
<protein>
    <submittedName>
        <fullName evidence="14">Zinc finger protein 467</fullName>
    </submittedName>
</protein>
<dbReference type="Proteomes" id="UP001623348">
    <property type="component" value="Unassembled WGS sequence"/>
</dbReference>
<feature type="region of interest" description="Disordered" evidence="12">
    <location>
        <begin position="176"/>
        <end position="195"/>
    </location>
</feature>
<sequence length="610" mass="64776">MEREEEPFGGDPRDTRLRGMPDACGTGKGWAGVKREIVVKTEPEDEPYIGCPRGLGVPGIPGHPSAGVKLEAVVKSEPEDEASGGYRPGSQEGDAPPRPAACDAKPEIIVKVEPEEESYIGCPPGRDDSGAPGHRSGAGSPVVKPEPVPLAEQAEEMDAPGCAGSVGLVVPKAEAIPEGDGEEPGAAGEPGSLEHGCSEDWLVRKVKVEEEYEDWPAGPGAEALLAGQPPAGAFPHAAGTLDCVGACKLEQPCLEELGYGGLRAFTLPPQPLLGQSPAPLHPVACAQCGKGFRKKAHLSRHLRVHTGERRFPCSQCGRRFLNKTHLVRHQRTHTGERPFACPHCARGFAHKEHLLRHLRVHTGERPFACHHCGRCFSSWPKVIAHAMAHAGIRPFTCAECGRGFRQKSHLARHQAVHTGTRPHACTLCRKRFSSKTSLLRHQVVHTGPQPYICTQCGKSFSRKTYLLRHERNHTTASTISTATAAPRQSWPNPATPATAALCPSGPGTVCRVVVGTPAAPSNARVVCTLPRAADPPLGLAAGSCLLVPALPVVPQPGPQLILLPASSSTVLLLPAGDTARVTESGIQGCRKRCGRWPMENSGSEIVLKTS</sequence>
<evidence type="ECO:0000256" key="10">
    <source>
        <dbReference type="ARBA" id="ARBA00023242"/>
    </source>
</evidence>
<dbReference type="FunFam" id="3.30.160.60:FF:000151">
    <property type="entry name" value="Zinc finger and SCAN domain-containing 21"/>
    <property type="match status" value="1"/>
</dbReference>
<evidence type="ECO:0000256" key="3">
    <source>
        <dbReference type="ARBA" id="ARBA00022723"/>
    </source>
</evidence>
<evidence type="ECO:0000313" key="14">
    <source>
        <dbReference type="EMBL" id="GAB0185140.1"/>
    </source>
</evidence>
<feature type="domain" description="C2H2-type" evidence="13">
    <location>
        <begin position="339"/>
        <end position="366"/>
    </location>
</feature>
<evidence type="ECO:0000313" key="15">
    <source>
        <dbReference type="Proteomes" id="UP001623348"/>
    </source>
</evidence>
<dbReference type="FunFam" id="3.30.160.60:FF:000624">
    <property type="entry name" value="zinc finger protein 697"/>
    <property type="match status" value="1"/>
</dbReference>
<keyword evidence="3" id="KW-0479">Metal-binding</keyword>
<gene>
    <name evidence="14" type="ORF">GRJ2_000979300</name>
</gene>